<feature type="compositionally biased region" description="Polar residues" evidence="2">
    <location>
        <begin position="59"/>
        <end position="69"/>
    </location>
</feature>
<reference evidence="3" key="2">
    <citation type="submission" date="2015-06" db="UniProtKB">
        <authorList>
            <consortium name="EnsemblProtists"/>
        </authorList>
    </citation>
    <scope>IDENTIFICATION</scope>
    <source>
        <strain evidence="3">Emoy2</strain>
    </source>
</reference>
<dbReference type="InParanoid" id="M4BRX8"/>
<keyword evidence="4" id="KW-1185">Reference proteome</keyword>
<dbReference type="OMA" id="QTANDQR"/>
<evidence type="ECO:0000313" key="3">
    <source>
        <dbReference type="EnsemblProtists" id="HpaP809168"/>
    </source>
</evidence>
<reference evidence="4" key="1">
    <citation type="journal article" date="2010" name="Science">
        <title>Signatures of adaptation to obligate biotrophy in the Hyaloperonospora arabidopsidis genome.</title>
        <authorList>
            <person name="Baxter L."/>
            <person name="Tripathy S."/>
            <person name="Ishaque N."/>
            <person name="Boot N."/>
            <person name="Cabral A."/>
            <person name="Kemen E."/>
            <person name="Thines M."/>
            <person name="Ah-Fong A."/>
            <person name="Anderson R."/>
            <person name="Badejoko W."/>
            <person name="Bittner-Eddy P."/>
            <person name="Boore J.L."/>
            <person name="Chibucos M.C."/>
            <person name="Coates M."/>
            <person name="Dehal P."/>
            <person name="Delehaunty K."/>
            <person name="Dong S."/>
            <person name="Downton P."/>
            <person name="Dumas B."/>
            <person name="Fabro G."/>
            <person name="Fronick C."/>
            <person name="Fuerstenberg S.I."/>
            <person name="Fulton L."/>
            <person name="Gaulin E."/>
            <person name="Govers F."/>
            <person name="Hughes L."/>
            <person name="Humphray S."/>
            <person name="Jiang R.H."/>
            <person name="Judelson H."/>
            <person name="Kamoun S."/>
            <person name="Kyung K."/>
            <person name="Meijer H."/>
            <person name="Minx P."/>
            <person name="Morris P."/>
            <person name="Nelson J."/>
            <person name="Phuntumart V."/>
            <person name="Qutob D."/>
            <person name="Rehmany A."/>
            <person name="Rougon-Cardoso A."/>
            <person name="Ryden P."/>
            <person name="Torto-Alalibo T."/>
            <person name="Studholme D."/>
            <person name="Wang Y."/>
            <person name="Win J."/>
            <person name="Wood J."/>
            <person name="Clifton S.W."/>
            <person name="Rogers J."/>
            <person name="Van den Ackerveken G."/>
            <person name="Jones J.D."/>
            <person name="McDowell J.M."/>
            <person name="Beynon J."/>
            <person name="Tyler B.M."/>
        </authorList>
    </citation>
    <scope>NUCLEOTIDE SEQUENCE [LARGE SCALE GENOMIC DNA]</scope>
    <source>
        <strain evidence="4">Emoy2</strain>
    </source>
</reference>
<feature type="region of interest" description="Disordered" evidence="2">
    <location>
        <begin position="59"/>
        <end position="85"/>
    </location>
</feature>
<keyword evidence="1" id="KW-0175">Coiled coil</keyword>
<dbReference type="eggNOG" id="ENOG502SVX2">
    <property type="taxonomic scope" value="Eukaryota"/>
</dbReference>
<evidence type="ECO:0000256" key="1">
    <source>
        <dbReference type="SAM" id="Coils"/>
    </source>
</evidence>
<dbReference type="Proteomes" id="UP000011713">
    <property type="component" value="Unassembled WGS sequence"/>
</dbReference>
<accession>M4BRX8</accession>
<dbReference type="VEuPathDB" id="FungiDB:HpaG809168"/>
<name>M4BRX8_HYAAE</name>
<dbReference type="HOGENOM" id="CLU_2517413_0_0_1"/>
<evidence type="ECO:0000256" key="2">
    <source>
        <dbReference type="SAM" id="MobiDB-lite"/>
    </source>
</evidence>
<dbReference type="AlphaFoldDB" id="M4BRX8"/>
<protein>
    <submittedName>
        <fullName evidence="3">Uncharacterized protein</fullName>
    </submittedName>
</protein>
<organism evidence="3 4">
    <name type="scientific">Hyaloperonospora arabidopsidis (strain Emoy2)</name>
    <name type="common">Downy mildew agent</name>
    <name type="synonym">Peronospora arabidopsidis</name>
    <dbReference type="NCBI Taxonomy" id="559515"/>
    <lineage>
        <taxon>Eukaryota</taxon>
        <taxon>Sar</taxon>
        <taxon>Stramenopiles</taxon>
        <taxon>Oomycota</taxon>
        <taxon>Peronosporomycetes</taxon>
        <taxon>Peronosporales</taxon>
        <taxon>Peronosporaceae</taxon>
        <taxon>Hyaloperonospora</taxon>
    </lineage>
</organism>
<dbReference type="EMBL" id="JH598667">
    <property type="status" value="NOT_ANNOTATED_CDS"/>
    <property type="molecule type" value="Genomic_DNA"/>
</dbReference>
<evidence type="ECO:0000313" key="4">
    <source>
        <dbReference type="Proteomes" id="UP000011713"/>
    </source>
</evidence>
<proteinExistence type="predicted"/>
<dbReference type="EnsemblProtists" id="HpaT809168">
    <property type="protein sequence ID" value="HpaP809168"/>
    <property type="gene ID" value="HpaG809168"/>
</dbReference>
<sequence length="85" mass="9374">MERWMEGEEAAEEELRLLEAMNTVSTAVQKLNQVLATLNRRTVELSKELGTAERQLSAVNDGTNATMSVPTIAPMATPEAQRTEL</sequence>
<feature type="coiled-coil region" evidence="1">
    <location>
        <begin position="1"/>
        <end position="55"/>
    </location>
</feature>